<dbReference type="SUPFAM" id="SSF55486">
    <property type="entry name" value="Metalloproteases ('zincins'), catalytic domain"/>
    <property type="match status" value="1"/>
</dbReference>
<keyword evidence="5" id="KW-0378">Hydrolase</keyword>
<dbReference type="InterPro" id="IPR000718">
    <property type="entry name" value="Peptidase_M13"/>
</dbReference>
<reference evidence="11" key="1">
    <citation type="submission" date="2019-07" db="EMBL/GenBank/DDBJ databases">
        <title>Complete genome sequences of three Mycoplasma sp. 1220 strains.</title>
        <authorList>
            <person name="Grozner D."/>
            <person name="Forro B."/>
            <person name="Kovacs A.B."/>
            <person name="Marton S."/>
            <person name="Banyai K."/>
            <person name="Kreizinger Z."/>
            <person name="Sulyok K.M."/>
            <person name="Gyuranecz M."/>
        </authorList>
    </citation>
    <scope>NUCLEOTIDE SEQUENCE [LARGE SCALE GENOMIC DNA]</scope>
    <source>
        <strain evidence="11">MYCAV93</strain>
    </source>
</reference>
<evidence type="ECO:0000259" key="9">
    <source>
        <dbReference type="Pfam" id="PF05649"/>
    </source>
</evidence>
<feature type="domain" description="Peptidase M13 N-terminal" evidence="9">
    <location>
        <begin position="7"/>
        <end position="385"/>
    </location>
</feature>
<dbReference type="Gene3D" id="3.40.390.10">
    <property type="entry name" value="Collagenase (Catalytic Domain)"/>
    <property type="match status" value="1"/>
</dbReference>
<evidence type="ECO:0000256" key="3">
    <source>
        <dbReference type="ARBA" id="ARBA00022670"/>
    </source>
</evidence>
<dbReference type="GO" id="GO:0005886">
    <property type="term" value="C:plasma membrane"/>
    <property type="evidence" value="ECO:0007669"/>
    <property type="project" value="TreeGrafter"/>
</dbReference>
<dbReference type="InterPro" id="IPR042089">
    <property type="entry name" value="Peptidase_M13_dom_2"/>
</dbReference>
<dbReference type="GO" id="GO:0004222">
    <property type="term" value="F:metalloendopeptidase activity"/>
    <property type="evidence" value="ECO:0007669"/>
    <property type="project" value="InterPro"/>
</dbReference>
<evidence type="ECO:0000256" key="5">
    <source>
        <dbReference type="ARBA" id="ARBA00022801"/>
    </source>
</evidence>
<gene>
    <name evidence="10" type="ORF">FOY43_02930</name>
</gene>
<dbReference type="GO" id="GO:0016485">
    <property type="term" value="P:protein processing"/>
    <property type="evidence" value="ECO:0007669"/>
    <property type="project" value="TreeGrafter"/>
</dbReference>
<evidence type="ECO:0000313" key="10">
    <source>
        <dbReference type="EMBL" id="QDY88592.1"/>
    </source>
</evidence>
<dbReference type="PROSITE" id="PS51885">
    <property type="entry name" value="NEPRILYSIN"/>
    <property type="match status" value="1"/>
</dbReference>
<dbReference type="EMBL" id="CP041663">
    <property type="protein sequence ID" value="QDY88592.1"/>
    <property type="molecule type" value="Genomic_DNA"/>
</dbReference>
<name>A0A5B8JC03_9MOLU</name>
<dbReference type="CDD" id="cd08662">
    <property type="entry name" value="M13"/>
    <property type="match status" value="1"/>
</dbReference>
<evidence type="ECO:0000256" key="2">
    <source>
        <dbReference type="ARBA" id="ARBA00007357"/>
    </source>
</evidence>
<dbReference type="PRINTS" id="PR00786">
    <property type="entry name" value="NEPRILYSIN"/>
</dbReference>
<dbReference type="InterPro" id="IPR008753">
    <property type="entry name" value="Peptidase_M13_N"/>
</dbReference>
<dbReference type="Gene3D" id="1.10.1380.10">
    <property type="entry name" value="Neutral endopeptidase , domain2"/>
    <property type="match status" value="1"/>
</dbReference>
<comment type="cofactor">
    <cofactor evidence="1">
        <name>Zn(2+)</name>
        <dbReference type="ChEBI" id="CHEBI:29105"/>
    </cofactor>
</comment>
<evidence type="ECO:0000256" key="6">
    <source>
        <dbReference type="ARBA" id="ARBA00022833"/>
    </source>
</evidence>
<protein>
    <submittedName>
        <fullName evidence="10">M13 family metallopeptidase</fullName>
    </submittedName>
</protein>
<dbReference type="InterPro" id="IPR024079">
    <property type="entry name" value="MetalloPept_cat_dom_sf"/>
</dbReference>
<accession>A0A5B8JC03</accession>
<keyword evidence="3" id="KW-0645">Protease</keyword>
<feature type="domain" description="Peptidase M13 C-terminal" evidence="8">
    <location>
        <begin position="442"/>
        <end position="629"/>
    </location>
</feature>
<dbReference type="Proteomes" id="UP000317512">
    <property type="component" value="Chromosome"/>
</dbReference>
<dbReference type="GO" id="GO:0046872">
    <property type="term" value="F:metal ion binding"/>
    <property type="evidence" value="ECO:0007669"/>
    <property type="project" value="UniProtKB-KW"/>
</dbReference>
<evidence type="ECO:0000313" key="11">
    <source>
        <dbReference type="Proteomes" id="UP000317512"/>
    </source>
</evidence>
<organism evidence="10 11">
    <name type="scientific">Mycoplasma anserisalpingitidis</name>
    <dbReference type="NCBI Taxonomy" id="519450"/>
    <lineage>
        <taxon>Bacteria</taxon>
        <taxon>Bacillati</taxon>
        <taxon>Mycoplasmatota</taxon>
        <taxon>Mollicutes</taxon>
        <taxon>Mycoplasmataceae</taxon>
        <taxon>Mycoplasma</taxon>
    </lineage>
</organism>
<dbReference type="OrthoDB" id="9775677at2"/>
<evidence type="ECO:0000256" key="1">
    <source>
        <dbReference type="ARBA" id="ARBA00001947"/>
    </source>
</evidence>
<keyword evidence="4" id="KW-0479">Metal-binding</keyword>
<dbReference type="Pfam" id="PF01431">
    <property type="entry name" value="Peptidase_M13"/>
    <property type="match status" value="1"/>
</dbReference>
<dbReference type="InterPro" id="IPR018497">
    <property type="entry name" value="Peptidase_M13_C"/>
</dbReference>
<evidence type="ECO:0000256" key="4">
    <source>
        <dbReference type="ARBA" id="ARBA00022723"/>
    </source>
</evidence>
<dbReference type="RefSeq" id="WP_146309045.1">
    <property type="nucleotide sequence ID" value="NZ_CP041663.1"/>
</dbReference>
<evidence type="ECO:0000259" key="8">
    <source>
        <dbReference type="Pfam" id="PF01431"/>
    </source>
</evidence>
<evidence type="ECO:0000256" key="7">
    <source>
        <dbReference type="ARBA" id="ARBA00023049"/>
    </source>
</evidence>
<proteinExistence type="inferred from homology"/>
<dbReference type="PANTHER" id="PTHR11733:SF167">
    <property type="entry name" value="FI17812P1-RELATED"/>
    <property type="match status" value="1"/>
</dbReference>
<dbReference type="AlphaFoldDB" id="A0A5B8JC03"/>
<comment type="similarity">
    <text evidence="2">Belongs to the peptidase M13 family.</text>
</comment>
<keyword evidence="6" id="KW-0862">Zinc</keyword>
<keyword evidence="7" id="KW-0482">Metalloprotease</keyword>
<dbReference type="Pfam" id="PF05649">
    <property type="entry name" value="Peptidase_M13_N"/>
    <property type="match status" value="1"/>
</dbReference>
<dbReference type="PANTHER" id="PTHR11733">
    <property type="entry name" value="ZINC METALLOPROTEASE FAMILY M13 NEPRILYSIN-RELATED"/>
    <property type="match status" value="1"/>
</dbReference>
<sequence length="635" mass="75237">MSYKLLKNDFFTYVNQEWLKNTPIPSDRSEISSYSQKSLEIDEELRKLMKNWAGDEKLIPNEYKIKEMVNFYKMLIDVENREKTAWKSIKNEVDLILSINNYDEIYKKINEFEEILAFVPLQLSISEDFINNKIYTIWANDYRGLLPSKEYYEDEEKKTKILNAVKNVASKLMKLYGFDDKKIENIISQAFEFDQLAAQFMKSSEEKADTAKYYNPYKIDDFVKIFNNFNVKDYILYAIKELPDQIVVENPKYINNYKNIYNQENFEKFKSLILVKNFLFYGSFLTEETRKISFELTQVLTGAKENKSLEKWAYYLTLSYFGEVFSLYYGKKNFSDEAKEDVKKMVYKIIDVYKNRLKQNTWLSSDTIKMAIKKLEKIQPMVGYPDYIEKYFNEFNVISFEENGDLLSNFRYLDKVVTRFEYSKYNQNVDENIWHMGSYEVNAYFNPFSNRIVFPAGYLQAPFYDYNASSGKNYGGLGMTIGHEISHAFDNNGAQFDENGSFNNWWTEQDYENFKTKTKKMIELFDNYETEFGKVNGKLTVSENIADNGGIISALIAGSSEKDFNLDDFFKNYAYCERGYANKEHSIRRLLTDVHSPAKERVNLQLKNIKEFQEFYNLEEGDELFSKKEEIFEIW</sequence>